<organism evidence="1 2">
    <name type="scientific">Caerostris darwini</name>
    <dbReference type="NCBI Taxonomy" id="1538125"/>
    <lineage>
        <taxon>Eukaryota</taxon>
        <taxon>Metazoa</taxon>
        <taxon>Ecdysozoa</taxon>
        <taxon>Arthropoda</taxon>
        <taxon>Chelicerata</taxon>
        <taxon>Arachnida</taxon>
        <taxon>Araneae</taxon>
        <taxon>Araneomorphae</taxon>
        <taxon>Entelegynae</taxon>
        <taxon>Araneoidea</taxon>
        <taxon>Araneidae</taxon>
        <taxon>Caerostris</taxon>
    </lineage>
</organism>
<dbReference type="Proteomes" id="UP001054837">
    <property type="component" value="Unassembled WGS sequence"/>
</dbReference>
<sequence length="110" mass="12337">MAAVRYPLLKSAVSTIADTNIHHSVTDNHAVSTSYCNFETLYGIYTPPSLYSCSHVYLRFDCVQPYSGPHLVIAWKDKTFIIILNCKYQTVSIGRLKPAFFLCNNPTVCA</sequence>
<reference evidence="1 2" key="1">
    <citation type="submission" date="2021-06" db="EMBL/GenBank/DDBJ databases">
        <title>Caerostris darwini draft genome.</title>
        <authorList>
            <person name="Kono N."/>
            <person name="Arakawa K."/>
        </authorList>
    </citation>
    <scope>NUCLEOTIDE SEQUENCE [LARGE SCALE GENOMIC DNA]</scope>
</reference>
<comment type="caution">
    <text evidence="1">The sequence shown here is derived from an EMBL/GenBank/DDBJ whole genome shotgun (WGS) entry which is preliminary data.</text>
</comment>
<evidence type="ECO:0000313" key="2">
    <source>
        <dbReference type="Proteomes" id="UP001054837"/>
    </source>
</evidence>
<proteinExistence type="predicted"/>
<keyword evidence="2" id="KW-1185">Reference proteome</keyword>
<dbReference type="EMBL" id="BPLQ01000427">
    <property type="protein sequence ID" value="GIX71179.1"/>
    <property type="molecule type" value="Genomic_DNA"/>
</dbReference>
<evidence type="ECO:0000313" key="1">
    <source>
        <dbReference type="EMBL" id="GIX71179.1"/>
    </source>
</evidence>
<protein>
    <submittedName>
        <fullName evidence="1">Uncharacterized protein</fullName>
    </submittedName>
</protein>
<accession>A0AAV4MGS0</accession>
<dbReference type="AlphaFoldDB" id="A0AAV4MGS0"/>
<gene>
    <name evidence="1" type="ORF">CDAR_272901</name>
</gene>
<name>A0AAV4MGS0_9ARAC</name>